<name>A0A7J9D6H7_GOSGO</name>
<dbReference type="EMBL" id="JABEZY010274205">
    <property type="protein sequence ID" value="MBA0756320.1"/>
    <property type="molecule type" value="Genomic_DNA"/>
</dbReference>
<organism evidence="1 2">
    <name type="scientific">Gossypium gossypioides</name>
    <name type="common">Mexican cotton</name>
    <name type="synonym">Selera gossypioides</name>
    <dbReference type="NCBI Taxonomy" id="34282"/>
    <lineage>
        <taxon>Eukaryota</taxon>
        <taxon>Viridiplantae</taxon>
        <taxon>Streptophyta</taxon>
        <taxon>Embryophyta</taxon>
        <taxon>Tracheophyta</taxon>
        <taxon>Spermatophyta</taxon>
        <taxon>Magnoliopsida</taxon>
        <taxon>eudicotyledons</taxon>
        <taxon>Gunneridae</taxon>
        <taxon>Pentapetalae</taxon>
        <taxon>rosids</taxon>
        <taxon>malvids</taxon>
        <taxon>Malvales</taxon>
        <taxon>Malvaceae</taxon>
        <taxon>Malvoideae</taxon>
        <taxon>Gossypium</taxon>
    </lineage>
</organism>
<keyword evidence="2" id="KW-1185">Reference proteome</keyword>
<evidence type="ECO:0000313" key="2">
    <source>
        <dbReference type="Proteomes" id="UP000593579"/>
    </source>
</evidence>
<accession>A0A7J9D6H7</accession>
<evidence type="ECO:0000313" key="1">
    <source>
        <dbReference type="EMBL" id="MBA0756320.1"/>
    </source>
</evidence>
<sequence>MLKGSMYHPVKTLLSLHQLCVPILHLRVAGSMEALLVYSQEICL</sequence>
<dbReference type="AlphaFoldDB" id="A0A7J9D6H7"/>
<dbReference type="Proteomes" id="UP000593579">
    <property type="component" value="Unassembled WGS sequence"/>
</dbReference>
<proteinExistence type="predicted"/>
<protein>
    <submittedName>
        <fullName evidence="1">Uncharacterized protein</fullName>
    </submittedName>
</protein>
<gene>
    <name evidence="1" type="ORF">Gogos_021571</name>
</gene>
<reference evidence="1 2" key="1">
    <citation type="journal article" date="2019" name="Genome Biol. Evol.">
        <title>Insights into the evolution of the New World diploid cottons (Gossypium, subgenus Houzingenia) based on genome sequencing.</title>
        <authorList>
            <person name="Grover C.E."/>
            <person name="Arick M.A. 2nd"/>
            <person name="Thrash A."/>
            <person name="Conover J.L."/>
            <person name="Sanders W.S."/>
            <person name="Peterson D.G."/>
            <person name="Frelichowski J.E."/>
            <person name="Scheffler J.A."/>
            <person name="Scheffler B.E."/>
            <person name="Wendel J.F."/>
        </authorList>
    </citation>
    <scope>NUCLEOTIDE SEQUENCE [LARGE SCALE GENOMIC DNA]</scope>
    <source>
        <strain evidence="1">5</strain>
        <tissue evidence="1">Leaf</tissue>
    </source>
</reference>
<comment type="caution">
    <text evidence="1">The sequence shown here is derived from an EMBL/GenBank/DDBJ whole genome shotgun (WGS) entry which is preliminary data.</text>
</comment>